<gene>
    <name evidence="2" type="ORF">D6T63_02560</name>
</gene>
<evidence type="ECO:0000313" key="2">
    <source>
        <dbReference type="EMBL" id="RJT83341.1"/>
    </source>
</evidence>
<name>A0A3A5MAR0_9MICC</name>
<dbReference type="Proteomes" id="UP000272560">
    <property type="component" value="Unassembled WGS sequence"/>
</dbReference>
<dbReference type="GO" id="GO:0016810">
    <property type="term" value="F:hydrolase activity, acting on carbon-nitrogen (but not peptide) bonds"/>
    <property type="evidence" value="ECO:0007669"/>
    <property type="project" value="InterPro"/>
</dbReference>
<dbReference type="AlphaFoldDB" id="A0A3A5MAR0"/>
<dbReference type="InterPro" id="IPR011330">
    <property type="entry name" value="Glyco_hydro/deAcase_b/a-brl"/>
</dbReference>
<dbReference type="GO" id="GO:0005975">
    <property type="term" value="P:carbohydrate metabolic process"/>
    <property type="evidence" value="ECO:0007669"/>
    <property type="project" value="InterPro"/>
</dbReference>
<sequence>MTAKQSADEFERYVLDQGEQPGGTPVVLLDDAAVAAGADPSLLIPGIMDPLPELLRQPEPFTYEAYVLQSVLGEFLLESVGAGWSHAELEAIPRVALNFHDVSPEHLEVADRRLTKLARLRDLLADGGNGELHPRVVVLLFDGYRDAAEMVVPICERLGLQVVILPIALEVEDDRAGTLSDDELTRLARRHALGFHTLTHRAADQVTPTTVTAEVTDVVHRLTGLAGRTPRVGAWCGGARFDDRLLGNRRLRELGVTDLISNWSWETIQDVAGRDGVSHVVGECADHNGLRALPDDS</sequence>
<dbReference type="OrthoDB" id="9763050at2"/>
<reference evidence="2 3" key="1">
    <citation type="submission" date="2018-09" db="EMBL/GenBank/DDBJ databases">
        <title>Novel species of Arthrobacter.</title>
        <authorList>
            <person name="Liu Q."/>
            <person name="Xin Y.-H."/>
        </authorList>
    </citation>
    <scope>NUCLEOTIDE SEQUENCE [LARGE SCALE GENOMIC DNA]</scope>
    <source>
        <strain evidence="2 3">Hz2</strain>
    </source>
</reference>
<organism evidence="2 3">
    <name type="scientific">Arthrobacter cheniae</name>
    <dbReference type="NCBI Taxonomy" id="1258888"/>
    <lineage>
        <taxon>Bacteria</taxon>
        <taxon>Bacillati</taxon>
        <taxon>Actinomycetota</taxon>
        <taxon>Actinomycetes</taxon>
        <taxon>Micrococcales</taxon>
        <taxon>Micrococcaceae</taxon>
        <taxon>Arthrobacter</taxon>
    </lineage>
</organism>
<proteinExistence type="predicted"/>
<dbReference type="RefSeq" id="WP_120147428.1">
    <property type="nucleotide sequence ID" value="NZ_QZVT01000001.1"/>
</dbReference>
<evidence type="ECO:0000313" key="3">
    <source>
        <dbReference type="Proteomes" id="UP000272560"/>
    </source>
</evidence>
<dbReference type="EMBL" id="QZVT01000001">
    <property type="protein sequence ID" value="RJT83341.1"/>
    <property type="molecule type" value="Genomic_DNA"/>
</dbReference>
<keyword evidence="3" id="KW-1185">Reference proteome</keyword>
<dbReference type="InterPro" id="IPR002509">
    <property type="entry name" value="NODB_dom"/>
</dbReference>
<dbReference type="Gene3D" id="3.20.20.370">
    <property type="entry name" value="Glycoside hydrolase/deacetylase"/>
    <property type="match status" value="1"/>
</dbReference>
<accession>A0A3A5MAR0</accession>
<evidence type="ECO:0000259" key="1">
    <source>
        <dbReference type="Pfam" id="PF01522"/>
    </source>
</evidence>
<protein>
    <recommendedName>
        <fullName evidence="1">NodB homology domain-containing protein</fullName>
    </recommendedName>
</protein>
<feature type="domain" description="NodB homology" evidence="1">
    <location>
        <begin position="131"/>
        <end position="245"/>
    </location>
</feature>
<dbReference type="Pfam" id="PF01522">
    <property type="entry name" value="Polysacc_deac_1"/>
    <property type="match status" value="1"/>
</dbReference>
<comment type="caution">
    <text evidence="2">The sequence shown here is derived from an EMBL/GenBank/DDBJ whole genome shotgun (WGS) entry which is preliminary data.</text>
</comment>
<dbReference type="SUPFAM" id="SSF88713">
    <property type="entry name" value="Glycoside hydrolase/deacetylase"/>
    <property type="match status" value="1"/>
</dbReference>